<proteinExistence type="predicted"/>
<dbReference type="SFLD" id="SFLDG01140">
    <property type="entry name" value="C2.B:_Phosphomannomutase_and_P"/>
    <property type="match status" value="1"/>
</dbReference>
<accession>A0A1C4H2V0</accession>
<dbReference type="SUPFAM" id="SSF56784">
    <property type="entry name" value="HAD-like"/>
    <property type="match status" value="1"/>
</dbReference>
<dbReference type="Pfam" id="PF08282">
    <property type="entry name" value="Hydrolase_3"/>
    <property type="match status" value="1"/>
</dbReference>
<dbReference type="GO" id="GO:0016791">
    <property type="term" value="F:phosphatase activity"/>
    <property type="evidence" value="ECO:0007669"/>
    <property type="project" value="UniProtKB-ARBA"/>
</dbReference>
<dbReference type="STRING" id="1505727.GA0061077_0599"/>
<dbReference type="OrthoDB" id="2241234at2"/>
<dbReference type="InterPro" id="IPR043169">
    <property type="entry name" value="PMM_cap"/>
</dbReference>
<gene>
    <name evidence="1" type="ORF">GA0061077_0599</name>
</gene>
<evidence type="ECO:0008006" key="3">
    <source>
        <dbReference type="Google" id="ProtNLM"/>
    </source>
</evidence>
<dbReference type="InterPro" id="IPR023214">
    <property type="entry name" value="HAD_sf"/>
</dbReference>
<sequence length="270" mass="30188">MSAQTNLVIPMWRDCDLFDVAHKAKVIAFDLDNTLARSKRPMHEDMAVLFSRLSSLIDVAVITGGRFELVESQILDVLTSDARREGIHIMPTSGTRYFRWRDGRWRCIYSNDLDEVSRSSAIASIERHAREQGIWFDTTWGPRIEDRGSQITFSALGQEAPVEDKERWDPTNEKKNRLTEAVAADLPDLVVRSGGSTSIDISARGVDKAHAVRQLCNIINCRVDQVVFVGDRMDPDGNDYPAAIIGTHPIHVAGPQDTLEVCDRLISALS</sequence>
<keyword evidence="2" id="KW-1185">Reference proteome</keyword>
<dbReference type="InterPro" id="IPR036412">
    <property type="entry name" value="HAD-like_sf"/>
</dbReference>
<dbReference type="Proteomes" id="UP000242610">
    <property type="component" value="Unassembled WGS sequence"/>
</dbReference>
<dbReference type="InterPro" id="IPR006379">
    <property type="entry name" value="HAD-SF_hydro_IIB"/>
</dbReference>
<name>A0A1C4H2V0_9BIFI</name>
<organism evidence="1 2">
    <name type="scientific">Bifidobacterium commune</name>
    <dbReference type="NCBI Taxonomy" id="1505727"/>
    <lineage>
        <taxon>Bacteria</taxon>
        <taxon>Bacillati</taxon>
        <taxon>Actinomycetota</taxon>
        <taxon>Actinomycetes</taxon>
        <taxon>Bifidobacteriales</taxon>
        <taxon>Bifidobacteriaceae</taxon>
        <taxon>Bifidobacterium</taxon>
    </lineage>
</organism>
<evidence type="ECO:0000313" key="1">
    <source>
        <dbReference type="EMBL" id="SCC79151.1"/>
    </source>
</evidence>
<reference evidence="2" key="1">
    <citation type="submission" date="2016-08" db="EMBL/GenBank/DDBJ databases">
        <authorList>
            <person name="Varghese N."/>
            <person name="Submissions Spin"/>
        </authorList>
    </citation>
    <scope>NUCLEOTIDE SEQUENCE [LARGE SCALE GENOMIC DNA]</scope>
    <source>
        <strain evidence="2">R-52791</strain>
    </source>
</reference>
<dbReference type="AlphaFoldDB" id="A0A1C4H2V0"/>
<dbReference type="SFLD" id="SFLDG01143">
    <property type="entry name" value="C2.B.3:_Phosphomannomutase_Lik"/>
    <property type="match status" value="1"/>
</dbReference>
<dbReference type="Gene3D" id="3.30.1240.20">
    <property type="match status" value="1"/>
</dbReference>
<dbReference type="EMBL" id="FMBL01000001">
    <property type="protein sequence ID" value="SCC79151.1"/>
    <property type="molecule type" value="Genomic_DNA"/>
</dbReference>
<dbReference type="SFLD" id="SFLDS00003">
    <property type="entry name" value="Haloacid_Dehalogenase"/>
    <property type="match status" value="1"/>
</dbReference>
<protein>
    <recommendedName>
        <fullName evidence="3">Phosphomannomutase</fullName>
    </recommendedName>
</protein>
<dbReference type="NCBIfam" id="TIGR01484">
    <property type="entry name" value="HAD-SF-IIB"/>
    <property type="match status" value="1"/>
</dbReference>
<evidence type="ECO:0000313" key="2">
    <source>
        <dbReference type="Proteomes" id="UP000242610"/>
    </source>
</evidence>
<dbReference type="Gene3D" id="3.40.50.1000">
    <property type="entry name" value="HAD superfamily/HAD-like"/>
    <property type="match status" value="1"/>
</dbReference>
<dbReference type="RefSeq" id="WP_091847404.1">
    <property type="nucleotide sequence ID" value="NZ_FMBL01000001.1"/>
</dbReference>